<organism evidence="3 4">
    <name type="scientific">Mycoplasma mycoides subsp. capri</name>
    <dbReference type="NCBI Taxonomy" id="40477"/>
    <lineage>
        <taxon>Bacteria</taxon>
        <taxon>Bacillati</taxon>
        <taxon>Mycoplasmatota</taxon>
        <taxon>Mollicutes</taxon>
        <taxon>Mycoplasmataceae</taxon>
        <taxon>Mycoplasma</taxon>
    </lineage>
</organism>
<feature type="chain" id="PRO_5044302092" description="Lipoprotein" evidence="2">
    <location>
        <begin position="23"/>
        <end position="206"/>
    </location>
</feature>
<dbReference type="PROSITE" id="PS51257">
    <property type="entry name" value="PROKAR_LIPOPROTEIN"/>
    <property type="match status" value="1"/>
</dbReference>
<dbReference type="InterPro" id="IPR054816">
    <property type="entry name" value="Lipoprotein_mollicutes-type_CS"/>
</dbReference>
<accession>A0AB38GE12</accession>
<feature type="region of interest" description="Disordered" evidence="1">
    <location>
        <begin position="31"/>
        <end position="59"/>
    </location>
</feature>
<name>A0AB38GE12_MYCMC</name>
<sequence length="206" mass="24314">MKKLITLISSILLITSSGFIVISCKTQQKSNNQSLNFNNDKTFNQDIKTKNDTNNEKSDQNISKAIDKKNKNHNQTVRKEEKKIQDKQIEEKQKYILQRSKENNFSLTKDYGLKHTDFTWNNQDKWSKWKSDSKNNLLASLIGQVTTFYSKISKYASVVELEKEFENKLNQNRNYKSFEEFIEKMDMTITKYLEQKDSIWNALNTL</sequence>
<evidence type="ECO:0000313" key="3">
    <source>
        <dbReference type="EMBL" id="SRX71568.1"/>
    </source>
</evidence>
<dbReference type="NCBIfam" id="NF038029">
    <property type="entry name" value="LP_plasma"/>
    <property type="match status" value="1"/>
</dbReference>
<proteinExistence type="predicted"/>
<protein>
    <recommendedName>
        <fullName evidence="5">Lipoprotein</fullName>
    </recommendedName>
</protein>
<feature type="signal peptide" evidence="2">
    <location>
        <begin position="1"/>
        <end position="22"/>
    </location>
</feature>
<feature type="compositionally biased region" description="Polar residues" evidence="1">
    <location>
        <begin position="31"/>
        <end position="46"/>
    </location>
</feature>
<gene>
    <name evidence="3" type="ORF">MMC68T_00278</name>
</gene>
<dbReference type="AlphaFoldDB" id="A0AB38GE12"/>
<evidence type="ECO:0000256" key="2">
    <source>
        <dbReference type="SAM" id="SignalP"/>
    </source>
</evidence>
<keyword evidence="2" id="KW-0732">Signal</keyword>
<dbReference type="RefSeq" id="WP_023905935.1">
    <property type="nucleotide sequence ID" value="NZ_CP012387.1"/>
</dbReference>
<evidence type="ECO:0000256" key="1">
    <source>
        <dbReference type="SAM" id="MobiDB-lite"/>
    </source>
</evidence>
<feature type="compositionally biased region" description="Basic and acidic residues" evidence="1">
    <location>
        <begin position="47"/>
        <end position="59"/>
    </location>
</feature>
<dbReference type="Proteomes" id="UP000290347">
    <property type="component" value="Chromosome"/>
</dbReference>
<evidence type="ECO:0000313" key="4">
    <source>
        <dbReference type="Proteomes" id="UP000290347"/>
    </source>
</evidence>
<evidence type="ECO:0008006" key="5">
    <source>
        <dbReference type="Google" id="ProtNLM"/>
    </source>
</evidence>
<reference evidence="3 4" key="1">
    <citation type="submission" date="2018-05" db="EMBL/GenBank/DDBJ databases">
        <authorList>
            <person name="Falquet L."/>
            <person name="Falquet L."/>
        </authorList>
    </citation>
    <scope>NUCLEOTIDE SEQUENCE [LARGE SCALE GENOMIC DNA]</scope>
    <source>
        <strain evidence="3 4">GM12</strain>
    </source>
</reference>
<dbReference type="EMBL" id="LS483515">
    <property type="protein sequence ID" value="SRX71568.1"/>
    <property type="molecule type" value="Genomic_DNA"/>
</dbReference>